<feature type="compositionally biased region" description="Basic and acidic residues" evidence="1">
    <location>
        <begin position="438"/>
        <end position="452"/>
    </location>
</feature>
<evidence type="ECO:0000256" key="1">
    <source>
        <dbReference type="SAM" id="MobiDB-lite"/>
    </source>
</evidence>
<organism evidence="2">
    <name type="scientific">Hemigrapsus takanoi nimavirus</name>
    <dbReference type="NCBI Taxonomy" id="2133792"/>
    <lineage>
        <taxon>Viruses</taxon>
        <taxon>Viruses incertae sedis</taxon>
        <taxon>Naldaviricetes</taxon>
        <taxon>Nimaviridae</taxon>
    </lineage>
</organism>
<reference evidence="2" key="1">
    <citation type="journal article" date="2018" name="J. Virol.">
        <title>Crustacean Genome Exploration Reveals the Evolutionary Origin of White Spot Syndrome Virus.</title>
        <authorList>
            <person name="Kawato S."/>
            <person name="Shitara A."/>
            <person name="Wang Y."/>
            <person name="Nozaki R."/>
            <person name="Kondo H."/>
            <person name="Hirono I."/>
        </authorList>
    </citation>
    <scope>NUCLEOTIDE SEQUENCE</scope>
    <source>
        <strain evidence="2">TUMSAT-1</strain>
    </source>
</reference>
<feature type="region of interest" description="Disordered" evidence="1">
    <location>
        <begin position="406"/>
        <end position="453"/>
    </location>
</feature>
<name>A0A401IP11_9VIRU</name>
<dbReference type="EMBL" id="BFCC01000001">
    <property type="protein sequence ID" value="GBG35359.1"/>
    <property type="molecule type" value="Genomic_DNA"/>
</dbReference>
<comment type="caution">
    <text evidence="2">The sequence shown here is derived from an EMBL/GenBank/DDBJ whole genome shotgun (WGS) entry which is preliminary data.</text>
</comment>
<sequence length="631" mass="69524">MANSLHSNGAVADYIKRLYNFDQAREITANVFTDNRDVIEAVINDNNVDGELWSKNDFVTMENELVDDEFRRVSSTHTTTMAVNDSTVKSPLFDLNTGELENAMVVQGNVPVSVYLDQTPAGLAADVKAALAKQLSFGLDSAAGVMKNCIASHNVIHSLLLSALMYFRKKIVENGSSLADNEEGKVMAICRIADTLAEISSLIQEAKKISYNLADEGEAKKGGGGRGVSSAVVGEKYIDLTRAKLPAKCKFCNVAGHGPTPIVGQFSDRLQKEYIKRNYDIVKEKRSAVQKGGLTDIFITRSSGAPQANNSIASKAASAAIQHNYAVNTGEQSSIECAFKRAKFDSQVGHLMQNYMDSRIRQLEYQQQQQQYYYEQQQQQETPGQTYIVTEERKKEDECRYEIVRNSEQKENKEEEECESGTDETTESSAIAPSSVTKQKEKEESLSPERDNASQVEVVEVAAAVAAKDNGERINLPDKNGGDQPNFRIVQRNNAKTPQSLARNAIMQQYLDQRAPPHLKTAVETVSLIHSPAPQRQAPVAESSPALPPSYLEKIKPLPSLSPIRSPPSTALVGSVLEPSQSETERVASEIRSLEMLGYSPSLPAIRGRDRQNRASMGMAVKKFGTRRMYK</sequence>
<evidence type="ECO:0000313" key="2">
    <source>
        <dbReference type="EMBL" id="GBG35359.1"/>
    </source>
</evidence>
<accession>A0A401IP11</accession>
<feature type="compositionally biased region" description="Acidic residues" evidence="1">
    <location>
        <begin position="414"/>
        <end position="426"/>
    </location>
</feature>
<proteinExistence type="predicted"/>
<protein>
    <submittedName>
        <fullName evidence="2">Wsv131-like protein</fullName>
    </submittedName>
</protein>